<dbReference type="Proteomes" id="UP000316476">
    <property type="component" value="Unassembled WGS sequence"/>
</dbReference>
<dbReference type="AlphaFoldDB" id="A0A5C6FVR2"/>
<proteinExistence type="predicted"/>
<reference evidence="1 2" key="1">
    <citation type="submission" date="2019-02" db="EMBL/GenBank/DDBJ databases">
        <title>Deep-cultivation of Planctomycetes and their phenomic and genomic characterization uncovers novel biology.</title>
        <authorList>
            <person name="Wiegand S."/>
            <person name="Jogler M."/>
            <person name="Boedeker C."/>
            <person name="Pinto D."/>
            <person name="Vollmers J."/>
            <person name="Rivas-Marin E."/>
            <person name="Kohn T."/>
            <person name="Peeters S.H."/>
            <person name="Heuer A."/>
            <person name="Rast P."/>
            <person name="Oberbeckmann S."/>
            <person name="Bunk B."/>
            <person name="Jeske O."/>
            <person name="Meyerdierks A."/>
            <person name="Storesund J.E."/>
            <person name="Kallscheuer N."/>
            <person name="Luecker S."/>
            <person name="Lage O.M."/>
            <person name="Pohl T."/>
            <person name="Merkel B.J."/>
            <person name="Hornburger P."/>
            <person name="Mueller R.-W."/>
            <person name="Bruemmer F."/>
            <person name="Labrenz M."/>
            <person name="Spormann A.M."/>
            <person name="Op Den Camp H."/>
            <person name="Overmann J."/>
            <person name="Amann R."/>
            <person name="Jetten M.S.M."/>
            <person name="Mascher T."/>
            <person name="Medema M.H."/>
            <person name="Devos D.P."/>
            <person name="Kaster A.-K."/>
            <person name="Ovreas L."/>
            <person name="Rohde M."/>
            <person name="Galperin M.Y."/>
            <person name="Jogler C."/>
        </authorList>
    </citation>
    <scope>NUCLEOTIDE SEQUENCE [LARGE SCALE GENOMIC DNA]</scope>
    <source>
        <strain evidence="1 2">V7</strain>
    </source>
</reference>
<comment type="caution">
    <text evidence="1">The sequence shown here is derived from an EMBL/GenBank/DDBJ whole genome shotgun (WGS) entry which is preliminary data.</text>
</comment>
<evidence type="ECO:0000313" key="1">
    <source>
        <dbReference type="EMBL" id="TWU66444.1"/>
    </source>
</evidence>
<evidence type="ECO:0000313" key="2">
    <source>
        <dbReference type="Proteomes" id="UP000316476"/>
    </source>
</evidence>
<gene>
    <name evidence="1" type="ORF">V7x_20100</name>
</gene>
<organism evidence="1 2">
    <name type="scientific">Crateriforma conspicua</name>
    <dbReference type="NCBI Taxonomy" id="2527996"/>
    <lineage>
        <taxon>Bacteria</taxon>
        <taxon>Pseudomonadati</taxon>
        <taxon>Planctomycetota</taxon>
        <taxon>Planctomycetia</taxon>
        <taxon>Planctomycetales</taxon>
        <taxon>Planctomycetaceae</taxon>
        <taxon>Crateriforma</taxon>
    </lineage>
</organism>
<dbReference type="RefSeq" id="WP_146413071.1">
    <property type="nucleotide sequence ID" value="NZ_SJPZ01000001.1"/>
</dbReference>
<dbReference type="EMBL" id="SJPZ01000001">
    <property type="protein sequence ID" value="TWU66444.1"/>
    <property type="molecule type" value="Genomic_DNA"/>
</dbReference>
<name>A0A5C6FVR2_9PLAN</name>
<protein>
    <submittedName>
        <fullName evidence="1">Uncharacterized protein</fullName>
    </submittedName>
</protein>
<sequence>MKLKTIKAISRTACAGRVEDDADFVCETFEAEILEKVHLPGGQRRFVLTGVRVPVVHELYTPMTAGQHIRIVQEPDGDYTLVVWECDSGS</sequence>
<accession>A0A5C6FVR2</accession>